<dbReference type="Proteomes" id="UP000694545">
    <property type="component" value="Unplaced"/>
</dbReference>
<dbReference type="OMA" id="KPLCEIG"/>
<reference evidence="1" key="1">
    <citation type="submission" date="2025-08" db="UniProtKB">
        <authorList>
            <consortium name="Ensembl"/>
        </authorList>
    </citation>
    <scope>IDENTIFICATION</scope>
</reference>
<dbReference type="Ensembl" id="ENSVKKT00000026171.1">
    <property type="protein sequence ID" value="ENSVKKP00000025556.1"/>
    <property type="gene ID" value="ENSVKKG00000016762.1"/>
</dbReference>
<reference evidence="1" key="2">
    <citation type="submission" date="2025-09" db="UniProtKB">
        <authorList>
            <consortium name="Ensembl"/>
        </authorList>
    </citation>
    <scope>IDENTIFICATION</scope>
</reference>
<dbReference type="AlphaFoldDB" id="A0A8D2LQJ4"/>
<evidence type="ECO:0000313" key="2">
    <source>
        <dbReference type="Proteomes" id="UP000694545"/>
    </source>
</evidence>
<dbReference type="PANTHER" id="PTHR15544:SF0">
    <property type="entry name" value="TETRATRICOPEPTIDE REPEAT PROTEIN 33"/>
    <property type="match status" value="1"/>
</dbReference>
<accession>A0A8D2LQJ4</accession>
<proteinExistence type="predicted"/>
<sequence>MASFGWKRKIGEKVSKVTSQQFEAQAADEQDLVDSEEVDWLHEAKRKKGVLEDCLAKSKSLKDEGAILAENGRYGLLTTVITKPC</sequence>
<dbReference type="PANTHER" id="PTHR15544">
    <property type="entry name" value="OSMOSIS RESPONSIVE FACTOR"/>
    <property type="match status" value="1"/>
</dbReference>
<organism evidence="1 2">
    <name type="scientific">Varanus komodoensis</name>
    <name type="common">Komodo dragon</name>
    <dbReference type="NCBI Taxonomy" id="61221"/>
    <lineage>
        <taxon>Eukaryota</taxon>
        <taxon>Metazoa</taxon>
        <taxon>Chordata</taxon>
        <taxon>Craniata</taxon>
        <taxon>Vertebrata</taxon>
        <taxon>Euteleostomi</taxon>
        <taxon>Lepidosauria</taxon>
        <taxon>Squamata</taxon>
        <taxon>Bifurcata</taxon>
        <taxon>Unidentata</taxon>
        <taxon>Episquamata</taxon>
        <taxon>Toxicofera</taxon>
        <taxon>Anguimorpha</taxon>
        <taxon>Paleoanguimorpha</taxon>
        <taxon>Varanoidea</taxon>
        <taxon>Varanidae</taxon>
        <taxon>Varanus</taxon>
    </lineage>
</organism>
<name>A0A8D2LQJ4_VARKO</name>
<protein>
    <submittedName>
        <fullName evidence="1">Uncharacterized protein</fullName>
    </submittedName>
</protein>
<dbReference type="InterPro" id="IPR052658">
    <property type="entry name" value="TPR-containing"/>
</dbReference>
<keyword evidence="2" id="KW-1185">Reference proteome</keyword>
<evidence type="ECO:0000313" key="1">
    <source>
        <dbReference type="Ensembl" id="ENSVKKP00000025556.1"/>
    </source>
</evidence>